<dbReference type="GO" id="GO:0043022">
    <property type="term" value="F:ribosome binding"/>
    <property type="evidence" value="ECO:0007669"/>
    <property type="project" value="InterPro"/>
</dbReference>
<keyword evidence="2" id="KW-1185">Reference proteome</keyword>
<protein>
    <recommendedName>
        <fullName evidence="3">Ubiquinol-cytochrome-c reductase complex assembly factor 2</fullName>
    </recommendedName>
</protein>
<sequence length="135" mass="15425">MSKPSQQEIHSLYRSYLRIVQEWPQDKLRPNRGMKQILAKKVKETFRQPHADINVDKARGEIKALEALLDNTFKNKVNPLFALLTNLSKQEQYPISDKILTPAGNPNYYSKLVTSLEATLETGKEKGILAKLFGK</sequence>
<evidence type="ECO:0008006" key="3">
    <source>
        <dbReference type="Google" id="ProtNLM"/>
    </source>
</evidence>
<accession>A0A8H7V785</accession>
<gene>
    <name evidence="1" type="ORF">INT47_005306</name>
</gene>
<reference evidence="1" key="1">
    <citation type="submission" date="2020-12" db="EMBL/GenBank/DDBJ databases">
        <title>Metabolic potential, ecology and presence of endohyphal bacteria is reflected in genomic diversity of Mucoromycotina.</title>
        <authorList>
            <person name="Muszewska A."/>
            <person name="Okrasinska A."/>
            <person name="Steczkiewicz K."/>
            <person name="Drgas O."/>
            <person name="Orlowska M."/>
            <person name="Perlinska-Lenart U."/>
            <person name="Aleksandrzak-Piekarczyk T."/>
            <person name="Szatraj K."/>
            <person name="Zielenkiewicz U."/>
            <person name="Pilsyk S."/>
            <person name="Malc E."/>
            <person name="Mieczkowski P."/>
            <person name="Kruszewska J.S."/>
            <person name="Biernat P."/>
            <person name="Pawlowska J."/>
        </authorList>
    </citation>
    <scope>NUCLEOTIDE SEQUENCE</scope>
    <source>
        <strain evidence="1">WA0000017839</strain>
    </source>
</reference>
<dbReference type="AlphaFoldDB" id="A0A8H7V785"/>
<comment type="caution">
    <text evidence="1">The sequence shown here is derived from an EMBL/GenBank/DDBJ whole genome shotgun (WGS) entry which is preliminary data.</text>
</comment>
<dbReference type="PANTHER" id="PTHR28250:SF1">
    <property type="entry name" value="CYTOCHROME B PRE-MRNA-PROCESSING PROTEIN 6"/>
    <property type="match status" value="1"/>
</dbReference>
<dbReference type="GO" id="GO:0034551">
    <property type="term" value="P:mitochondrial respiratory chain complex III assembly"/>
    <property type="evidence" value="ECO:0007669"/>
    <property type="project" value="TreeGrafter"/>
</dbReference>
<dbReference type="OrthoDB" id="2107880at2759"/>
<dbReference type="PANTHER" id="PTHR28250">
    <property type="entry name" value="CYTOCHROME B PRE-MRNA-PROCESSING PROTEIN 6"/>
    <property type="match status" value="1"/>
</dbReference>
<evidence type="ECO:0000313" key="1">
    <source>
        <dbReference type="EMBL" id="KAG2205988.1"/>
    </source>
</evidence>
<organism evidence="1 2">
    <name type="scientific">Mucor saturninus</name>
    <dbReference type="NCBI Taxonomy" id="64648"/>
    <lineage>
        <taxon>Eukaryota</taxon>
        <taxon>Fungi</taxon>
        <taxon>Fungi incertae sedis</taxon>
        <taxon>Mucoromycota</taxon>
        <taxon>Mucoromycotina</taxon>
        <taxon>Mucoromycetes</taxon>
        <taxon>Mucorales</taxon>
        <taxon>Mucorineae</taxon>
        <taxon>Mucoraceae</taxon>
        <taxon>Mucor</taxon>
    </lineage>
</organism>
<dbReference type="EMBL" id="JAEPRD010000033">
    <property type="protein sequence ID" value="KAG2205988.1"/>
    <property type="molecule type" value="Genomic_DNA"/>
</dbReference>
<name>A0A8H7V785_9FUNG</name>
<dbReference type="GO" id="GO:0061671">
    <property type="term" value="C:Cbp3p-Cbp6 complex"/>
    <property type="evidence" value="ECO:0007669"/>
    <property type="project" value="InterPro"/>
</dbReference>
<dbReference type="InterPro" id="IPR037653">
    <property type="entry name" value="Cbp6"/>
</dbReference>
<proteinExistence type="predicted"/>
<dbReference type="Pfam" id="PF20180">
    <property type="entry name" value="UQCC2_CBP6"/>
    <property type="match status" value="1"/>
</dbReference>
<evidence type="ECO:0000313" key="2">
    <source>
        <dbReference type="Proteomes" id="UP000603453"/>
    </source>
</evidence>
<dbReference type="Proteomes" id="UP000603453">
    <property type="component" value="Unassembled WGS sequence"/>
</dbReference>